<dbReference type="AlphaFoldDB" id="W9SNJ3"/>
<evidence type="ECO:0000313" key="3">
    <source>
        <dbReference type="Proteomes" id="UP000030645"/>
    </source>
</evidence>
<feature type="transmembrane region" description="Helical" evidence="1">
    <location>
        <begin position="86"/>
        <end position="110"/>
    </location>
</feature>
<sequence>MFHFALQLQNEKTSQEKRLDTSLEGMVLVDVVEEHVKERCEEEEKGGEIRAFFKAYASKRLEAYTSPRKGKTPRDPILPFKTLHMLWWNLLIINYILVNFFYISLGYFIISTFKHV</sequence>
<accession>W9SNJ3</accession>
<evidence type="ECO:0000256" key="1">
    <source>
        <dbReference type="SAM" id="Phobius"/>
    </source>
</evidence>
<protein>
    <submittedName>
        <fullName evidence="2">Uncharacterized protein</fullName>
    </submittedName>
</protein>
<gene>
    <name evidence="2" type="ORF">L484_018701</name>
</gene>
<organism evidence="2 3">
    <name type="scientific">Morus notabilis</name>
    <dbReference type="NCBI Taxonomy" id="981085"/>
    <lineage>
        <taxon>Eukaryota</taxon>
        <taxon>Viridiplantae</taxon>
        <taxon>Streptophyta</taxon>
        <taxon>Embryophyta</taxon>
        <taxon>Tracheophyta</taxon>
        <taxon>Spermatophyta</taxon>
        <taxon>Magnoliopsida</taxon>
        <taxon>eudicotyledons</taxon>
        <taxon>Gunneridae</taxon>
        <taxon>Pentapetalae</taxon>
        <taxon>rosids</taxon>
        <taxon>fabids</taxon>
        <taxon>Rosales</taxon>
        <taxon>Moraceae</taxon>
        <taxon>Moreae</taxon>
        <taxon>Morus</taxon>
    </lineage>
</organism>
<evidence type="ECO:0000313" key="2">
    <source>
        <dbReference type="EMBL" id="EXC18520.1"/>
    </source>
</evidence>
<name>W9SNJ3_9ROSA</name>
<keyword evidence="1" id="KW-0812">Transmembrane</keyword>
<dbReference type="EMBL" id="KE345837">
    <property type="protein sequence ID" value="EXC18520.1"/>
    <property type="molecule type" value="Genomic_DNA"/>
</dbReference>
<keyword evidence="1" id="KW-1133">Transmembrane helix</keyword>
<keyword evidence="3" id="KW-1185">Reference proteome</keyword>
<keyword evidence="1" id="KW-0472">Membrane</keyword>
<dbReference type="Proteomes" id="UP000030645">
    <property type="component" value="Unassembled WGS sequence"/>
</dbReference>
<proteinExistence type="predicted"/>
<reference evidence="3" key="1">
    <citation type="submission" date="2013-01" db="EMBL/GenBank/DDBJ databases">
        <title>Draft Genome Sequence of a Mulberry Tree, Morus notabilis C.K. Schneid.</title>
        <authorList>
            <person name="He N."/>
            <person name="Zhao S."/>
        </authorList>
    </citation>
    <scope>NUCLEOTIDE SEQUENCE</scope>
</reference>